<reference evidence="2" key="3">
    <citation type="submission" date="2025-09" db="UniProtKB">
        <authorList>
            <consortium name="Ensembl"/>
        </authorList>
    </citation>
    <scope>IDENTIFICATION</scope>
</reference>
<proteinExistence type="inferred from homology"/>
<keyword evidence="3" id="KW-1185">Reference proteome</keyword>
<dbReference type="InterPro" id="IPR006461">
    <property type="entry name" value="PLAC_motif_containing"/>
</dbReference>
<comment type="similarity">
    <text evidence="1">Belongs to the cornifelin family.</text>
</comment>
<dbReference type="Ensembl" id="ENSOMYT00000157693.1">
    <property type="protein sequence ID" value="ENSOMYP00000125385.1"/>
    <property type="gene ID" value="ENSOMYG00000063148.1"/>
</dbReference>
<evidence type="ECO:0000313" key="2">
    <source>
        <dbReference type="Ensembl" id="ENSOMYP00000125385.1"/>
    </source>
</evidence>
<organism evidence="2 3">
    <name type="scientific">Oncorhynchus mykiss</name>
    <name type="common">Rainbow trout</name>
    <name type="synonym">Salmo gairdneri</name>
    <dbReference type="NCBI Taxonomy" id="8022"/>
    <lineage>
        <taxon>Eukaryota</taxon>
        <taxon>Metazoa</taxon>
        <taxon>Chordata</taxon>
        <taxon>Craniata</taxon>
        <taxon>Vertebrata</taxon>
        <taxon>Euteleostomi</taxon>
        <taxon>Actinopterygii</taxon>
        <taxon>Neopterygii</taxon>
        <taxon>Teleostei</taxon>
        <taxon>Protacanthopterygii</taxon>
        <taxon>Salmoniformes</taxon>
        <taxon>Salmonidae</taxon>
        <taxon>Salmoninae</taxon>
        <taxon>Oncorhynchus</taxon>
    </lineage>
</organism>
<sequence>MNYLHLVYETSCYEFWCCPCFACSTTGDLSVQVAVHHKYGIRGSLFEDILVSCFCACCSWCQMAREITKHNEPPLLSLPGWFPSLHWDSLPLTLLQRLSHWLTGALPCHP</sequence>
<dbReference type="Pfam" id="PF04749">
    <property type="entry name" value="PLAC8"/>
    <property type="match status" value="1"/>
</dbReference>
<reference evidence="2" key="2">
    <citation type="submission" date="2025-08" db="UniProtKB">
        <authorList>
            <consortium name="Ensembl"/>
        </authorList>
    </citation>
    <scope>IDENTIFICATION</scope>
</reference>
<dbReference type="Proteomes" id="UP000694395">
    <property type="component" value="Chromosome Y"/>
</dbReference>
<evidence type="ECO:0000256" key="1">
    <source>
        <dbReference type="ARBA" id="ARBA00009024"/>
    </source>
</evidence>
<evidence type="ECO:0000313" key="3">
    <source>
        <dbReference type="Proteomes" id="UP000694395"/>
    </source>
</evidence>
<name>A0A8K9WZ71_ONCMY</name>
<dbReference type="AlphaFoldDB" id="A0A8K9WZ71"/>
<protein>
    <submittedName>
        <fullName evidence="2">Uncharacterized protein</fullName>
    </submittedName>
</protein>
<reference evidence="2" key="1">
    <citation type="submission" date="2020-07" db="EMBL/GenBank/DDBJ databases">
        <title>A long reads based de novo assembly of the rainbow trout Arlee double haploid line genome.</title>
        <authorList>
            <person name="Gao G."/>
            <person name="Palti Y."/>
        </authorList>
    </citation>
    <scope>NUCLEOTIDE SEQUENCE [LARGE SCALE GENOMIC DNA]</scope>
</reference>
<dbReference type="GeneTree" id="ENSGT01060000253462"/>
<accession>A0A8K9WZ71</accession>